<evidence type="ECO:0000259" key="6">
    <source>
        <dbReference type="PROSITE" id="PS50106"/>
    </source>
</evidence>
<feature type="domain" description="PDZ" evidence="6">
    <location>
        <begin position="401"/>
        <end position="487"/>
    </location>
</feature>
<dbReference type="InterPro" id="IPR051342">
    <property type="entry name" value="PDZ_scaffold"/>
</dbReference>
<dbReference type="InterPro" id="IPR001841">
    <property type="entry name" value="Znf_RING"/>
</dbReference>
<feature type="domain" description="PDZ" evidence="6">
    <location>
        <begin position="517"/>
        <end position="603"/>
    </location>
</feature>
<dbReference type="RefSeq" id="XP_022094239.1">
    <property type="nucleotide sequence ID" value="XM_022238547.1"/>
</dbReference>
<evidence type="ECO:0000256" key="3">
    <source>
        <dbReference type="ARBA" id="ARBA00022833"/>
    </source>
</evidence>
<sequence>MSAARQRHHHHQRPEILCRTCGQVHEAQGNHLYDYCESVDEELTCHICLQPLVSPTDTICGHTFCARCIRSTVRLHKMCPVDRKPLTSQDCRPSSFIIKRMLDRLLVVCPNTSYCSATMPRCELEPHLTSRCPGNAAHCVNESQGCTWHGPAEAKETHVWECPYRTRPVPEGVPIKDGTLTTIELTRRRDEDLGISIVGGNETPLIGIIVQEVTDGGVIAKDGRVAAGDQIVQVNDIDLKDVSHQMARMALHRCRSPICLTVYREKAENAGQVESLKINLNKVPGVPLGIKIAARRNDSGVYVVEVLEDSVAWRDRRLKPDDRVIEVNGQDLRQATPDRAAQCIKDAGDRIRLVVVRISRSSPEAQELEALHVQDFLNDFPSEAIPVSREAAALRTRQEKIISIKKGSKESLGISVSGGRGGPRGDVPVFVTNVQADGCVGRQGQLKKGDIILTVNGTSLWNLSHTDAVSVLKANANSKAIVLKVLEGDRALDGSTRYSPSWLTWLTLPQFCQVQSKVTLDKESSPSLGFSVVGGCDCTHGNQPIFVKTLVPNGAAGRSGQLKCGDQILMVNSESLININHTRAVSILKAMQGKVQLTVVSWPGTAV</sequence>
<dbReference type="Proteomes" id="UP000694845">
    <property type="component" value="Unplaced"/>
</dbReference>
<dbReference type="InterPro" id="IPR013083">
    <property type="entry name" value="Znf_RING/FYVE/PHD"/>
</dbReference>
<protein>
    <submittedName>
        <fullName evidence="9">Ligand of Numb protein X 2-like</fullName>
    </submittedName>
</protein>
<evidence type="ECO:0000256" key="4">
    <source>
        <dbReference type="PROSITE-ProRule" id="PRU00207"/>
    </source>
</evidence>
<dbReference type="PROSITE" id="PS50106">
    <property type="entry name" value="PDZ"/>
    <property type="match status" value="4"/>
</dbReference>
<evidence type="ECO:0000259" key="5">
    <source>
        <dbReference type="PROSITE" id="PS50089"/>
    </source>
</evidence>
<dbReference type="OrthoDB" id="438726at2759"/>
<keyword evidence="1 4" id="KW-0479">Metal-binding</keyword>
<organism evidence="8 9">
    <name type="scientific">Acanthaster planci</name>
    <name type="common">Crown-of-thorns starfish</name>
    <dbReference type="NCBI Taxonomy" id="133434"/>
    <lineage>
        <taxon>Eukaryota</taxon>
        <taxon>Metazoa</taxon>
        <taxon>Echinodermata</taxon>
        <taxon>Eleutherozoa</taxon>
        <taxon>Asterozoa</taxon>
        <taxon>Asteroidea</taxon>
        <taxon>Valvatacea</taxon>
        <taxon>Valvatida</taxon>
        <taxon>Acanthasteridae</taxon>
        <taxon>Acanthaster</taxon>
    </lineage>
</organism>
<feature type="zinc finger region" description="TRAF-type" evidence="4">
    <location>
        <begin position="107"/>
        <end position="147"/>
    </location>
</feature>
<feature type="domain" description="PDZ" evidence="6">
    <location>
        <begin position="182"/>
        <end position="266"/>
    </location>
</feature>
<evidence type="ECO:0000256" key="2">
    <source>
        <dbReference type="ARBA" id="ARBA00022771"/>
    </source>
</evidence>
<evidence type="ECO:0000259" key="7">
    <source>
        <dbReference type="PROSITE" id="PS50145"/>
    </source>
</evidence>
<keyword evidence="3 4" id="KW-0862">Zinc</keyword>
<dbReference type="PANTHER" id="PTHR19964:SF84">
    <property type="entry name" value="LIGAND OF NUMB PROTEIN X 2-LIKE ISOFORM X1"/>
    <property type="match status" value="1"/>
</dbReference>
<dbReference type="SMART" id="SM00228">
    <property type="entry name" value="PDZ"/>
    <property type="match status" value="4"/>
</dbReference>
<keyword evidence="2 4" id="KW-0863">Zinc-finger</keyword>
<dbReference type="PROSITE" id="PS50145">
    <property type="entry name" value="ZF_TRAF"/>
    <property type="match status" value="1"/>
</dbReference>
<dbReference type="PROSITE" id="PS00518">
    <property type="entry name" value="ZF_RING_1"/>
    <property type="match status" value="1"/>
</dbReference>
<dbReference type="GeneID" id="110981192"/>
<dbReference type="SUPFAM" id="SSF49599">
    <property type="entry name" value="TRAF domain-like"/>
    <property type="match status" value="1"/>
</dbReference>
<dbReference type="Pfam" id="PF13923">
    <property type="entry name" value="zf-C3HC4_2"/>
    <property type="match status" value="1"/>
</dbReference>
<dbReference type="PANTHER" id="PTHR19964">
    <property type="entry name" value="MULTIPLE PDZ DOMAIN PROTEIN"/>
    <property type="match status" value="1"/>
</dbReference>
<dbReference type="GO" id="GO:0008270">
    <property type="term" value="F:zinc ion binding"/>
    <property type="evidence" value="ECO:0007669"/>
    <property type="project" value="UniProtKB-KW"/>
</dbReference>
<dbReference type="SMART" id="SM00184">
    <property type="entry name" value="RING"/>
    <property type="match status" value="1"/>
</dbReference>
<dbReference type="Gene3D" id="2.30.42.10">
    <property type="match status" value="4"/>
</dbReference>
<dbReference type="SUPFAM" id="SSF57850">
    <property type="entry name" value="RING/U-box"/>
    <property type="match status" value="1"/>
</dbReference>
<dbReference type="OMA" id="DTICGHT"/>
<dbReference type="InterPro" id="IPR001293">
    <property type="entry name" value="Znf_TRAF"/>
</dbReference>
<gene>
    <name evidence="9" type="primary">LOC110981192</name>
</gene>
<feature type="domain" description="TRAF-type" evidence="7">
    <location>
        <begin position="107"/>
        <end position="147"/>
    </location>
</feature>
<dbReference type="Gene3D" id="3.30.40.10">
    <property type="entry name" value="Zinc/RING finger domain, C3HC4 (zinc finger)"/>
    <property type="match status" value="1"/>
</dbReference>
<evidence type="ECO:0000256" key="1">
    <source>
        <dbReference type="ARBA" id="ARBA00022723"/>
    </source>
</evidence>
<dbReference type="InterPro" id="IPR017907">
    <property type="entry name" value="Znf_RING_CS"/>
</dbReference>
<evidence type="ECO:0000313" key="8">
    <source>
        <dbReference type="Proteomes" id="UP000694845"/>
    </source>
</evidence>
<name>A0A8B7YLU7_ACAPL</name>
<feature type="domain" description="PDZ" evidence="6">
    <location>
        <begin position="277"/>
        <end position="359"/>
    </location>
</feature>
<feature type="domain" description="RING-type" evidence="5">
    <location>
        <begin position="45"/>
        <end position="83"/>
    </location>
</feature>
<evidence type="ECO:0000313" key="9">
    <source>
        <dbReference type="RefSeq" id="XP_022094239.1"/>
    </source>
</evidence>
<accession>A0A8B7YLU7</accession>
<dbReference type="InterPro" id="IPR036034">
    <property type="entry name" value="PDZ_sf"/>
</dbReference>
<keyword evidence="8" id="KW-1185">Reference proteome</keyword>
<dbReference type="SUPFAM" id="SSF50156">
    <property type="entry name" value="PDZ domain-like"/>
    <property type="match status" value="4"/>
</dbReference>
<dbReference type="KEGG" id="aplc:110981192"/>
<dbReference type="InterPro" id="IPR001478">
    <property type="entry name" value="PDZ"/>
</dbReference>
<proteinExistence type="predicted"/>
<dbReference type="PROSITE" id="PS50089">
    <property type="entry name" value="ZF_RING_2"/>
    <property type="match status" value="1"/>
</dbReference>
<dbReference type="Pfam" id="PF00595">
    <property type="entry name" value="PDZ"/>
    <property type="match status" value="4"/>
</dbReference>
<dbReference type="AlphaFoldDB" id="A0A8B7YLU7"/>
<dbReference type="CDD" id="cd06679">
    <property type="entry name" value="PDZ3_LNX1_2-like"/>
    <property type="match status" value="1"/>
</dbReference>
<reference evidence="9" key="1">
    <citation type="submission" date="2025-08" db="UniProtKB">
        <authorList>
            <consortium name="RefSeq"/>
        </authorList>
    </citation>
    <scope>IDENTIFICATION</scope>
</reference>